<comment type="subunit">
    <text evidence="11">Heterotetramer, composed of two GyrA and two GyrB chains. In the heterotetramer, GyrA contains the active site tyrosine that forms a transient covalent intermediate with DNA, while GyrB binds cofactors and catalyzes ATP hydrolysis.</text>
</comment>
<dbReference type="HOGENOM" id="CLU_006146_4_1_7"/>
<dbReference type="InterPro" id="IPR000565">
    <property type="entry name" value="Topo_IIA_B"/>
</dbReference>
<dbReference type="SMART" id="SM00387">
    <property type="entry name" value="HATPase_c"/>
    <property type="match status" value="1"/>
</dbReference>
<dbReference type="InterPro" id="IPR006171">
    <property type="entry name" value="TOPRIM_dom"/>
</dbReference>
<dbReference type="Gene3D" id="3.40.50.670">
    <property type="match status" value="2"/>
</dbReference>
<organism evidence="13 14">
    <name type="scientific">Desulfobacca acetoxidans (strain ATCC 700848 / DSM 11109 / ASRB2)</name>
    <dbReference type="NCBI Taxonomy" id="880072"/>
    <lineage>
        <taxon>Bacteria</taxon>
        <taxon>Pseudomonadati</taxon>
        <taxon>Thermodesulfobacteriota</taxon>
        <taxon>Desulfobaccia</taxon>
        <taxon>Desulfobaccales</taxon>
        <taxon>Desulfobaccaceae</taxon>
        <taxon>Desulfobacca</taxon>
    </lineage>
</organism>
<dbReference type="SUPFAM" id="SSF56719">
    <property type="entry name" value="Type II DNA topoisomerase"/>
    <property type="match status" value="2"/>
</dbReference>
<evidence type="ECO:0000313" key="13">
    <source>
        <dbReference type="EMBL" id="AEB08372.1"/>
    </source>
</evidence>
<evidence type="ECO:0000256" key="2">
    <source>
        <dbReference type="ARBA" id="ARBA00010708"/>
    </source>
</evidence>
<dbReference type="KEGG" id="dao:Desac_0486"/>
<dbReference type="CDD" id="cd00822">
    <property type="entry name" value="TopoII_Trans_DNA_gyrase"/>
    <property type="match status" value="1"/>
</dbReference>
<dbReference type="InterPro" id="IPR020568">
    <property type="entry name" value="Ribosomal_Su5_D2-typ_SF"/>
</dbReference>
<dbReference type="HAMAP" id="MF_01898">
    <property type="entry name" value="GyrB"/>
    <property type="match status" value="1"/>
</dbReference>
<dbReference type="CDD" id="cd03366">
    <property type="entry name" value="TOPRIM_TopoIIA_GyrB"/>
    <property type="match status" value="1"/>
</dbReference>
<dbReference type="InterPro" id="IPR013759">
    <property type="entry name" value="Topo_IIA_B_C"/>
</dbReference>
<keyword evidence="6 11" id="KW-0067">ATP-binding</keyword>
<comment type="cofactor">
    <cofactor evidence="11">
        <name>Mg(2+)</name>
        <dbReference type="ChEBI" id="CHEBI:18420"/>
    </cofactor>
    <cofactor evidence="11">
        <name>Mn(2+)</name>
        <dbReference type="ChEBI" id="CHEBI:29035"/>
    </cofactor>
    <cofactor evidence="11">
        <name>Ca(2+)</name>
        <dbReference type="ChEBI" id="CHEBI:29108"/>
    </cofactor>
    <text evidence="11">Binds two Mg(2+) per subunit. The magnesium ions form salt bridges with both the protein and the DNA. Can also accept other divalent metal cations, such as Mn(2+) or Ca(2+).</text>
</comment>
<feature type="binding site" evidence="11">
    <location>
        <position position="506"/>
    </location>
    <ligand>
        <name>Mg(2+)</name>
        <dbReference type="ChEBI" id="CHEBI:18420"/>
        <label>1</label>
        <note>catalytic</note>
    </ligand>
</feature>
<feature type="binding site" evidence="11">
    <location>
        <position position="506"/>
    </location>
    <ligand>
        <name>Mg(2+)</name>
        <dbReference type="ChEBI" id="CHEBI:18420"/>
        <label>2</label>
    </ligand>
</feature>
<dbReference type="NCBIfam" id="NF011501">
    <property type="entry name" value="PRK14939.1"/>
    <property type="match status" value="1"/>
</dbReference>
<dbReference type="SUPFAM" id="SSF55874">
    <property type="entry name" value="ATPase domain of HSP90 chaperone/DNA topoisomerase II/histidine kinase"/>
    <property type="match status" value="1"/>
</dbReference>
<dbReference type="NCBIfam" id="NF004189">
    <property type="entry name" value="PRK05644.1"/>
    <property type="match status" value="1"/>
</dbReference>
<dbReference type="InterPro" id="IPR041423">
    <property type="entry name" value="GyrB_insert"/>
</dbReference>
<dbReference type="InterPro" id="IPR013760">
    <property type="entry name" value="Topo_IIA-like_dom_sf"/>
</dbReference>
<dbReference type="PROSITE" id="PS50880">
    <property type="entry name" value="TOPRIM"/>
    <property type="match status" value="1"/>
</dbReference>
<dbReference type="PRINTS" id="PR00418">
    <property type="entry name" value="TPI2FAMILY"/>
</dbReference>
<keyword evidence="3 11" id="KW-0963">Cytoplasm</keyword>
<keyword evidence="5 11" id="KW-0547">Nucleotide-binding</keyword>
<keyword evidence="10 11" id="KW-0413">Isomerase</keyword>
<dbReference type="InterPro" id="IPR018522">
    <property type="entry name" value="TopoIIA_CS"/>
</dbReference>
<sequence length="803" mass="90929">MVNSEVGYTEEMLDYGADNIRVLGGLEAVRQRPSMYIGNTGPEGLHHLVYEVVDNSIDEALAGYCNQIQVTIHSDNSVTVEDNGRGIPVDLHKEENLPAVEVVMTKLHAGGKFDHKTYQVSGGLHGVGVSVVNALSEYLEVEIRRDGRVYHQRYEQGNTSTQLAITGETKRRGTKISFKPDAEIFSETTFSYDILATRLRELSFLNRGVRIMLEDERSGKKNDFYYEGGIQEFVIFLNRNKTLMHEPPIYLNGSRAEVIIEIAFQYNDTYNEQIFTYANNINTREGGTHLSGFKAGLTRCINQYMATADLPKNLKEHLTGDDVREGLTGVISIKLPDPQFEGQTKTKLGNSDIKGLVENLVYENLLTYLGENPTIAKQILAKVIEAARAREAARRAKELARKKGGLSELALPGKLADCQERDPSRRELYLVEGDSAGGSAKQARDRRFQAILPLKGKILNVEKARYDKMLQSQEIRTLITALGAGIGKEEQDLEKLRYHRIIIMTDADVDGSHIRTLLLTFFYRQMAELISRGYLYIAQPPLYRLTRGNEKIYLKDEGPFQDYLLARGLDKKTLTLGNSQTITNAALITYLKKVISHQHSMDRFEKRGVDRQLLKRIIDLGLIDKEFLRQREKMQTWGEALRSTGLQIRLEADEEHQAWKLLVYNPGVNDGNPWCVDWELLSGSDFQTLVKLQQALAELRQPPYRLQEGAKTWEIATLEELVQVVLNEGQKGLSVQRFKGLGEMNPEQLWETTMDPETRTLLQVNIEDAVAADEIFTILMGDKVEPRRDFIQNNALELSQLDI</sequence>
<dbReference type="FunFam" id="3.30.565.10:FF:000002">
    <property type="entry name" value="DNA gyrase subunit B"/>
    <property type="match status" value="1"/>
</dbReference>
<proteinExistence type="inferred from homology"/>
<dbReference type="Gene3D" id="3.30.565.10">
    <property type="entry name" value="Histidine kinase-like ATPase, C-terminal domain"/>
    <property type="match status" value="1"/>
</dbReference>
<evidence type="ECO:0000313" key="14">
    <source>
        <dbReference type="Proteomes" id="UP000000483"/>
    </source>
</evidence>
<keyword evidence="4 11" id="KW-0479">Metal-binding</keyword>
<dbReference type="PROSITE" id="PS00177">
    <property type="entry name" value="TOPOISOMERASE_II"/>
    <property type="match status" value="1"/>
</dbReference>
<dbReference type="InterPro" id="IPR034160">
    <property type="entry name" value="TOPRIM_GyrB"/>
</dbReference>
<dbReference type="EMBL" id="CP002629">
    <property type="protein sequence ID" value="AEB08372.1"/>
    <property type="molecule type" value="Genomic_DNA"/>
</dbReference>
<dbReference type="GO" id="GO:0003677">
    <property type="term" value="F:DNA binding"/>
    <property type="evidence" value="ECO:0007669"/>
    <property type="project" value="UniProtKB-KW"/>
</dbReference>
<gene>
    <name evidence="11" type="primary">gyrB</name>
    <name evidence="13" type="ordered locus">Desac_0486</name>
</gene>
<dbReference type="EC" id="5.6.2.2" evidence="11"/>
<dbReference type="Proteomes" id="UP000000483">
    <property type="component" value="Chromosome"/>
</dbReference>
<dbReference type="PANTHER" id="PTHR45866">
    <property type="entry name" value="DNA GYRASE/TOPOISOMERASE SUBUNIT B"/>
    <property type="match status" value="1"/>
</dbReference>
<dbReference type="Pfam" id="PF02518">
    <property type="entry name" value="HATPase_c"/>
    <property type="match status" value="1"/>
</dbReference>
<comment type="function">
    <text evidence="11">A type II topoisomerase that negatively supercoils closed circular double-stranded (ds) DNA in an ATP-dependent manner to modulate DNA topology and maintain chromosomes in an underwound state. Negative supercoiling favors strand separation, and DNA replication, transcription, recombination and repair, all of which involve strand separation. Also able to catalyze the interconversion of other topological isomers of dsDNA rings, including catenanes and knotted rings. Type II topoisomerases break and join 2 DNA strands simultaneously in an ATP-dependent manner.</text>
</comment>
<dbReference type="InterPro" id="IPR014721">
    <property type="entry name" value="Ribsml_uS5_D2-typ_fold_subgr"/>
</dbReference>
<evidence type="ECO:0000256" key="5">
    <source>
        <dbReference type="ARBA" id="ARBA00022741"/>
    </source>
</evidence>
<comment type="miscellaneous">
    <text evidence="11">Few gyrases are as efficient as E.coli at forming negative supercoils. Not all organisms have 2 type II topoisomerases; in organisms with a single type II topoisomerase this enzyme also has to decatenate newly replicated chromosomes.</text>
</comment>
<dbReference type="SUPFAM" id="SSF54211">
    <property type="entry name" value="Ribosomal protein S5 domain 2-like"/>
    <property type="match status" value="1"/>
</dbReference>
<evidence type="ECO:0000256" key="7">
    <source>
        <dbReference type="ARBA" id="ARBA00022842"/>
    </source>
</evidence>
<dbReference type="InterPro" id="IPR003594">
    <property type="entry name" value="HATPase_dom"/>
</dbReference>
<dbReference type="GO" id="GO:0006261">
    <property type="term" value="P:DNA-templated DNA replication"/>
    <property type="evidence" value="ECO:0007669"/>
    <property type="project" value="UniProtKB-UniRule"/>
</dbReference>
<dbReference type="eggNOG" id="COG0187">
    <property type="taxonomic scope" value="Bacteria"/>
</dbReference>
<dbReference type="NCBIfam" id="TIGR01059">
    <property type="entry name" value="gyrB"/>
    <property type="match status" value="1"/>
</dbReference>
<feature type="binding site" evidence="11">
    <location>
        <position position="432"/>
    </location>
    <ligand>
        <name>Mg(2+)</name>
        <dbReference type="ChEBI" id="CHEBI:18420"/>
        <label>1</label>
        <note>catalytic</note>
    </ligand>
</feature>
<evidence type="ECO:0000259" key="12">
    <source>
        <dbReference type="PROSITE" id="PS50880"/>
    </source>
</evidence>
<evidence type="ECO:0000256" key="10">
    <source>
        <dbReference type="ARBA" id="ARBA00023235"/>
    </source>
</evidence>
<dbReference type="GO" id="GO:0005694">
    <property type="term" value="C:chromosome"/>
    <property type="evidence" value="ECO:0007669"/>
    <property type="project" value="InterPro"/>
</dbReference>
<reference evidence="14" key="2">
    <citation type="submission" date="2011-03" db="EMBL/GenBank/DDBJ databases">
        <title>The complete genome of Desulfobacca acetoxidans DSM 11109.</title>
        <authorList>
            <consortium name="US DOE Joint Genome Institute (JGI-PGF)"/>
            <person name="Lucas S."/>
            <person name="Copeland A."/>
            <person name="Lapidus A."/>
            <person name="Bruce D."/>
            <person name="Goodwin L."/>
            <person name="Pitluck S."/>
            <person name="Peters L."/>
            <person name="Kyrpides N."/>
            <person name="Mavromatis K."/>
            <person name="Ivanova N."/>
            <person name="Ovchinnikova G."/>
            <person name="Teshima H."/>
            <person name="Detter J.C."/>
            <person name="Han C."/>
            <person name="Land M."/>
            <person name="Hauser L."/>
            <person name="Markowitz V."/>
            <person name="Cheng J.-F."/>
            <person name="Hugenholtz P."/>
            <person name="Woyke T."/>
            <person name="Wu D."/>
            <person name="Spring S."/>
            <person name="Schueler E."/>
            <person name="Brambilla E."/>
            <person name="Klenk H.-P."/>
            <person name="Eisen J.A."/>
        </authorList>
    </citation>
    <scope>NUCLEOTIDE SEQUENCE [LARGE SCALE GENOMIC DNA]</scope>
    <source>
        <strain evidence="14">ATCC 700848 / DSM 11109 / ASRB2</strain>
    </source>
</reference>
<dbReference type="Gene3D" id="3.30.230.10">
    <property type="match status" value="1"/>
</dbReference>
<dbReference type="GO" id="GO:0005524">
    <property type="term" value="F:ATP binding"/>
    <property type="evidence" value="ECO:0007669"/>
    <property type="project" value="UniProtKB-UniRule"/>
</dbReference>
<feature type="site" description="Interaction with DNA" evidence="11">
    <location>
        <position position="460"/>
    </location>
</feature>
<reference evidence="13 14" key="1">
    <citation type="journal article" date="2011" name="Stand. Genomic Sci.">
        <title>Complete genome sequence of the acetate-degrading sulfate reducer Desulfobacca acetoxidans type strain (ASRB2).</title>
        <authorList>
            <person name="Goker M."/>
            <person name="Teshima H."/>
            <person name="Lapidus A."/>
            <person name="Nolan M."/>
            <person name="Lucas S."/>
            <person name="Hammon N."/>
            <person name="Deshpande S."/>
            <person name="Cheng J.F."/>
            <person name="Tapia R."/>
            <person name="Han C."/>
            <person name="Goodwin L."/>
            <person name="Pitluck S."/>
            <person name="Huntemann M."/>
            <person name="Liolios K."/>
            <person name="Ivanova N."/>
            <person name="Pagani I."/>
            <person name="Mavromatis K."/>
            <person name="Ovchinikova G."/>
            <person name="Pati A."/>
            <person name="Chen A."/>
            <person name="Palaniappan K."/>
            <person name="Land M."/>
            <person name="Hauser L."/>
            <person name="Brambilla E.M."/>
            <person name="Rohde M."/>
            <person name="Spring S."/>
            <person name="Detter J.C."/>
            <person name="Woyke T."/>
            <person name="Bristow J."/>
            <person name="Eisen J.A."/>
            <person name="Markowitz V."/>
            <person name="Hugenholtz P."/>
            <person name="Kyrpides N.C."/>
            <person name="Klenk H.P."/>
        </authorList>
    </citation>
    <scope>NUCLEOTIDE SEQUENCE [LARGE SCALE GENOMIC DNA]</scope>
    <source>
        <strain evidence="14">ATCC 700848 / DSM 11109 / ASRB2</strain>
    </source>
</reference>
<dbReference type="Pfam" id="PF18053">
    <property type="entry name" value="GyrB_insert"/>
    <property type="match status" value="1"/>
</dbReference>
<dbReference type="FunFam" id="3.30.230.10:FF:000005">
    <property type="entry name" value="DNA gyrase subunit B"/>
    <property type="match status" value="1"/>
</dbReference>
<dbReference type="Pfam" id="PF01751">
    <property type="entry name" value="Toprim"/>
    <property type="match status" value="1"/>
</dbReference>
<evidence type="ECO:0000256" key="8">
    <source>
        <dbReference type="ARBA" id="ARBA00023029"/>
    </source>
</evidence>
<dbReference type="GO" id="GO:0046872">
    <property type="term" value="F:metal ion binding"/>
    <property type="evidence" value="ECO:0007669"/>
    <property type="project" value="UniProtKB-KW"/>
</dbReference>
<keyword evidence="8 11" id="KW-0799">Topoisomerase</keyword>
<keyword evidence="7 11" id="KW-0460">Magnesium</keyword>
<dbReference type="FunFam" id="3.40.50.670:FF:000001">
    <property type="entry name" value="DNA topoisomerase 2"/>
    <property type="match status" value="1"/>
</dbReference>
<dbReference type="InterPro" id="IPR002288">
    <property type="entry name" value="DNA_gyrase_B_C"/>
</dbReference>
<dbReference type="InterPro" id="IPR013506">
    <property type="entry name" value="Topo_IIA_bsu_dom2"/>
</dbReference>
<dbReference type="CDD" id="cd16928">
    <property type="entry name" value="HATPase_GyrB-like"/>
    <property type="match status" value="1"/>
</dbReference>
<keyword evidence="14" id="KW-1185">Reference proteome</keyword>
<feature type="domain" description="Toprim" evidence="12">
    <location>
        <begin position="426"/>
        <end position="541"/>
    </location>
</feature>
<dbReference type="GO" id="GO:0005737">
    <property type="term" value="C:cytoplasm"/>
    <property type="evidence" value="ECO:0007669"/>
    <property type="project" value="UniProtKB-SubCell"/>
</dbReference>
<evidence type="ECO:0000256" key="9">
    <source>
        <dbReference type="ARBA" id="ARBA00023125"/>
    </source>
</evidence>
<dbReference type="AlphaFoldDB" id="F2NF32"/>
<evidence type="ECO:0000256" key="11">
    <source>
        <dbReference type="HAMAP-Rule" id="MF_01898"/>
    </source>
</evidence>
<comment type="similarity">
    <text evidence="2 11">Belongs to the type II topoisomerase GyrB family.</text>
</comment>
<dbReference type="PANTHER" id="PTHR45866:SF1">
    <property type="entry name" value="DNA GYRASE SUBUNIT B, MITOCHONDRIAL"/>
    <property type="match status" value="1"/>
</dbReference>
<feature type="site" description="Interaction with DNA" evidence="11">
    <location>
        <position position="457"/>
    </location>
</feature>
<comment type="subcellular location">
    <subcellularLocation>
        <location evidence="11">Cytoplasm</location>
    </subcellularLocation>
</comment>
<evidence type="ECO:0000256" key="1">
    <source>
        <dbReference type="ARBA" id="ARBA00000185"/>
    </source>
</evidence>
<dbReference type="InterPro" id="IPR001241">
    <property type="entry name" value="Topo_IIA"/>
</dbReference>
<dbReference type="PRINTS" id="PR01159">
    <property type="entry name" value="DNAGYRASEB"/>
</dbReference>
<dbReference type="InterPro" id="IPR036890">
    <property type="entry name" value="HATPase_C_sf"/>
</dbReference>
<dbReference type="STRING" id="880072.Desac_0486"/>
<comment type="catalytic activity">
    <reaction evidence="1 11">
        <text>ATP-dependent breakage, passage and rejoining of double-stranded DNA.</text>
        <dbReference type="EC" id="5.6.2.2"/>
    </reaction>
</comment>
<dbReference type="GO" id="GO:0006265">
    <property type="term" value="P:DNA topological change"/>
    <property type="evidence" value="ECO:0007669"/>
    <property type="project" value="UniProtKB-UniRule"/>
</dbReference>
<evidence type="ECO:0000256" key="6">
    <source>
        <dbReference type="ARBA" id="ARBA00022840"/>
    </source>
</evidence>
<dbReference type="GO" id="GO:0003918">
    <property type="term" value="F:DNA topoisomerase type II (double strand cut, ATP-hydrolyzing) activity"/>
    <property type="evidence" value="ECO:0007669"/>
    <property type="project" value="UniProtKB-UniRule"/>
</dbReference>
<keyword evidence="9" id="KW-0238">DNA-binding</keyword>
<dbReference type="SMART" id="SM00433">
    <property type="entry name" value="TOP2c"/>
    <property type="match status" value="1"/>
</dbReference>
<dbReference type="FunFam" id="3.40.50.670:FF:000004">
    <property type="entry name" value="DNA gyrase subunit B"/>
    <property type="match status" value="1"/>
</dbReference>
<dbReference type="Pfam" id="PF00986">
    <property type="entry name" value="DNA_gyraseB_C"/>
    <property type="match status" value="1"/>
</dbReference>
<dbReference type="InterPro" id="IPR011557">
    <property type="entry name" value="GyrB"/>
</dbReference>
<evidence type="ECO:0000256" key="3">
    <source>
        <dbReference type="ARBA" id="ARBA00022490"/>
    </source>
</evidence>
<accession>F2NF32</accession>
<name>F2NF32_DESAR</name>
<protein>
    <recommendedName>
        <fullName evidence="11">DNA gyrase subunit B</fullName>
        <ecNumber evidence="11">5.6.2.2</ecNumber>
    </recommendedName>
</protein>
<evidence type="ECO:0000256" key="4">
    <source>
        <dbReference type="ARBA" id="ARBA00022723"/>
    </source>
</evidence>
<feature type="binding site" evidence="11">
    <location>
        <position position="508"/>
    </location>
    <ligand>
        <name>Mg(2+)</name>
        <dbReference type="ChEBI" id="CHEBI:18420"/>
        <label>2</label>
    </ligand>
</feature>
<dbReference type="Pfam" id="PF00204">
    <property type="entry name" value="DNA_gyraseB"/>
    <property type="match status" value="1"/>
</dbReference>